<dbReference type="PRINTS" id="PR00455">
    <property type="entry name" value="HTHTETR"/>
</dbReference>
<dbReference type="InterPro" id="IPR009057">
    <property type="entry name" value="Homeodomain-like_sf"/>
</dbReference>
<dbReference type="Gene3D" id="1.10.357.10">
    <property type="entry name" value="Tetracycline Repressor, domain 2"/>
    <property type="match status" value="1"/>
</dbReference>
<dbReference type="SUPFAM" id="SSF46689">
    <property type="entry name" value="Homeodomain-like"/>
    <property type="match status" value="1"/>
</dbReference>
<evidence type="ECO:0000256" key="1">
    <source>
        <dbReference type="ARBA" id="ARBA00023015"/>
    </source>
</evidence>
<proteinExistence type="predicted"/>
<evidence type="ECO:0000313" key="6">
    <source>
        <dbReference type="EMBL" id="MFC6282824.1"/>
    </source>
</evidence>
<evidence type="ECO:0000256" key="4">
    <source>
        <dbReference type="PROSITE-ProRule" id="PRU00335"/>
    </source>
</evidence>
<keyword evidence="7" id="KW-1185">Reference proteome</keyword>
<organism evidence="6 7">
    <name type="scientific">Polaromonas aquatica</name>
    <dbReference type="NCBI Taxonomy" id="332657"/>
    <lineage>
        <taxon>Bacteria</taxon>
        <taxon>Pseudomonadati</taxon>
        <taxon>Pseudomonadota</taxon>
        <taxon>Betaproteobacteria</taxon>
        <taxon>Burkholderiales</taxon>
        <taxon>Comamonadaceae</taxon>
        <taxon>Polaromonas</taxon>
    </lineage>
</organism>
<protein>
    <submittedName>
        <fullName evidence="6">TetR/AcrR family transcriptional regulator</fullName>
    </submittedName>
</protein>
<evidence type="ECO:0000256" key="2">
    <source>
        <dbReference type="ARBA" id="ARBA00023125"/>
    </source>
</evidence>
<feature type="domain" description="HTH tetR-type" evidence="5">
    <location>
        <begin position="32"/>
        <end position="92"/>
    </location>
</feature>
<evidence type="ECO:0000256" key="3">
    <source>
        <dbReference type="ARBA" id="ARBA00023163"/>
    </source>
</evidence>
<dbReference type="Pfam" id="PF17932">
    <property type="entry name" value="TetR_C_24"/>
    <property type="match status" value="1"/>
</dbReference>
<dbReference type="InterPro" id="IPR001647">
    <property type="entry name" value="HTH_TetR"/>
</dbReference>
<dbReference type="InterPro" id="IPR050109">
    <property type="entry name" value="HTH-type_TetR-like_transc_reg"/>
</dbReference>
<dbReference type="EMBL" id="JBHSRS010000080">
    <property type="protein sequence ID" value="MFC6282824.1"/>
    <property type="molecule type" value="Genomic_DNA"/>
</dbReference>
<keyword evidence="2 4" id="KW-0238">DNA-binding</keyword>
<evidence type="ECO:0000259" key="5">
    <source>
        <dbReference type="PROSITE" id="PS50977"/>
    </source>
</evidence>
<dbReference type="RefSeq" id="WP_371439218.1">
    <property type="nucleotide sequence ID" value="NZ_JBHSRS010000080.1"/>
</dbReference>
<evidence type="ECO:0000313" key="7">
    <source>
        <dbReference type="Proteomes" id="UP001596270"/>
    </source>
</evidence>
<dbReference type="InterPro" id="IPR041490">
    <property type="entry name" value="KstR2_TetR_C"/>
</dbReference>
<dbReference type="Pfam" id="PF00440">
    <property type="entry name" value="TetR_N"/>
    <property type="match status" value="1"/>
</dbReference>
<dbReference type="PANTHER" id="PTHR30055">
    <property type="entry name" value="HTH-TYPE TRANSCRIPTIONAL REGULATOR RUTR"/>
    <property type="match status" value="1"/>
</dbReference>
<dbReference type="Proteomes" id="UP001596270">
    <property type="component" value="Unassembled WGS sequence"/>
</dbReference>
<dbReference type="PANTHER" id="PTHR30055:SF234">
    <property type="entry name" value="HTH-TYPE TRANSCRIPTIONAL REGULATOR BETI"/>
    <property type="match status" value="1"/>
</dbReference>
<dbReference type="SUPFAM" id="SSF48498">
    <property type="entry name" value="Tetracyclin repressor-like, C-terminal domain"/>
    <property type="match status" value="1"/>
</dbReference>
<sequence>MKPAKKILKKTIDPDGQALATNPAGKRTPRRLRRAAEIVAAARETFLDKGFEKASVSEIAAKVGVVEGLLYSYFPTKRDLLNEVLGGMYEPLISEIEDGFSRLKGLRSRLRFLIWRHLRVYVEDPGLSRLVLHEVRTRPEYFNSALHDLHVRYTAFLMRTVRDAIASGELQKDTDGEMIRGMVYGGIEHRMWGVLYGRDTVDVEVAADRFTDMVLRGIQPAGEPEVVSVSVAPVASSREDIERRLERLEKLVAAGPAPVAAPVASSRKKTS</sequence>
<comment type="caution">
    <text evidence="6">The sequence shown here is derived from an EMBL/GenBank/DDBJ whole genome shotgun (WGS) entry which is preliminary data.</text>
</comment>
<name>A0ABW1U0R6_9BURK</name>
<dbReference type="Gene3D" id="1.10.10.60">
    <property type="entry name" value="Homeodomain-like"/>
    <property type="match status" value="1"/>
</dbReference>
<keyword evidence="1" id="KW-0805">Transcription regulation</keyword>
<dbReference type="InterPro" id="IPR036271">
    <property type="entry name" value="Tet_transcr_reg_TetR-rel_C_sf"/>
</dbReference>
<feature type="DNA-binding region" description="H-T-H motif" evidence="4">
    <location>
        <begin position="55"/>
        <end position="74"/>
    </location>
</feature>
<keyword evidence="3" id="KW-0804">Transcription</keyword>
<gene>
    <name evidence="6" type="ORF">ACFQND_16505</name>
</gene>
<reference evidence="7" key="1">
    <citation type="journal article" date="2019" name="Int. J. Syst. Evol. Microbiol.">
        <title>The Global Catalogue of Microorganisms (GCM) 10K type strain sequencing project: providing services to taxonomists for standard genome sequencing and annotation.</title>
        <authorList>
            <consortium name="The Broad Institute Genomics Platform"/>
            <consortium name="The Broad Institute Genome Sequencing Center for Infectious Disease"/>
            <person name="Wu L."/>
            <person name="Ma J."/>
        </authorList>
    </citation>
    <scope>NUCLEOTIDE SEQUENCE [LARGE SCALE GENOMIC DNA]</scope>
    <source>
        <strain evidence="7">CCUG 39402</strain>
    </source>
</reference>
<accession>A0ABW1U0R6</accession>
<dbReference type="PROSITE" id="PS50977">
    <property type="entry name" value="HTH_TETR_2"/>
    <property type="match status" value="1"/>
</dbReference>